<organism evidence="2 3">
    <name type="scientific">Fusarium sarcochroum</name>
    <dbReference type="NCBI Taxonomy" id="1208366"/>
    <lineage>
        <taxon>Eukaryota</taxon>
        <taxon>Fungi</taxon>
        <taxon>Dikarya</taxon>
        <taxon>Ascomycota</taxon>
        <taxon>Pezizomycotina</taxon>
        <taxon>Sordariomycetes</taxon>
        <taxon>Hypocreomycetidae</taxon>
        <taxon>Hypocreales</taxon>
        <taxon>Nectriaceae</taxon>
        <taxon>Fusarium</taxon>
        <taxon>Fusarium lateritium species complex</taxon>
    </lineage>
</organism>
<dbReference type="PANTHER" id="PTHR47260:SF1">
    <property type="entry name" value="UPF0644 PROTEIN PB2B4.06"/>
    <property type="match status" value="1"/>
</dbReference>
<dbReference type="AlphaFoldDB" id="A0A8H4X3A4"/>
<dbReference type="InterPro" id="IPR029069">
    <property type="entry name" value="HotDog_dom_sf"/>
</dbReference>
<name>A0A8H4X3A4_9HYPO</name>
<gene>
    <name evidence="2" type="ORF">FSARC_10620</name>
</gene>
<dbReference type="InterPro" id="IPR006683">
    <property type="entry name" value="Thioestr_dom"/>
</dbReference>
<evidence type="ECO:0000313" key="3">
    <source>
        <dbReference type="Proteomes" id="UP000622797"/>
    </source>
</evidence>
<sequence>MTTLQIPNADERGRLATVVAKHPQALEFKARDSITEYRYILKCQPEDEQFNLTHSTLAGPDALSERPYVFADNVSGSLLAFYHLGARLSGHKGIVHGGMTAILLDECMGRACFPLLEGKIAVTAKLELEYKNPIRVDSLVYILAETTSQQGRKATVEAIFRDAEDGRDLVKANGLFVEPKWASSMTKVM</sequence>
<dbReference type="SUPFAM" id="SSF54637">
    <property type="entry name" value="Thioesterase/thiol ester dehydrase-isomerase"/>
    <property type="match status" value="1"/>
</dbReference>
<evidence type="ECO:0000313" key="2">
    <source>
        <dbReference type="EMBL" id="KAF4959795.1"/>
    </source>
</evidence>
<dbReference type="Pfam" id="PF03061">
    <property type="entry name" value="4HBT"/>
    <property type="match status" value="1"/>
</dbReference>
<keyword evidence="3" id="KW-1185">Reference proteome</keyword>
<dbReference type="OrthoDB" id="506431at2759"/>
<comment type="caution">
    <text evidence="2">The sequence shown here is derived from an EMBL/GenBank/DDBJ whole genome shotgun (WGS) entry which is preliminary data.</text>
</comment>
<dbReference type="InterPro" id="IPR052061">
    <property type="entry name" value="PTE-AB_protein"/>
</dbReference>
<dbReference type="EMBL" id="JABEXW010000651">
    <property type="protein sequence ID" value="KAF4959795.1"/>
    <property type="molecule type" value="Genomic_DNA"/>
</dbReference>
<protein>
    <recommendedName>
        <fullName evidence="1">Thioesterase domain-containing protein</fullName>
    </recommendedName>
</protein>
<dbReference type="CDD" id="cd03443">
    <property type="entry name" value="PaaI_thioesterase"/>
    <property type="match status" value="1"/>
</dbReference>
<feature type="domain" description="Thioesterase" evidence="1">
    <location>
        <begin position="93"/>
        <end position="166"/>
    </location>
</feature>
<dbReference type="Gene3D" id="3.10.129.10">
    <property type="entry name" value="Hotdog Thioesterase"/>
    <property type="match status" value="1"/>
</dbReference>
<evidence type="ECO:0000259" key="1">
    <source>
        <dbReference type="Pfam" id="PF03061"/>
    </source>
</evidence>
<dbReference type="Proteomes" id="UP000622797">
    <property type="component" value="Unassembled WGS sequence"/>
</dbReference>
<dbReference type="PANTHER" id="PTHR47260">
    <property type="entry name" value="UPF0644 PROTEIN PB2B4.06"/>
    <property type="match status" value="1"/>
</dbReference>
<reference evidence="2" key="2">
    <citation type="submission" date="2020-05" db="EMBL/GenBank/DDBJ databases">
        <authorList>
            <person name="Kim H.-S."/>
            <person name="Proctor R.H."/>
            <person name="Brown D.W."/>
        </authorList>
    </citation>
    <scope>NUCLEOTIDE SEQUENCE</scope>
    <source>
        <strain evidence="2">NRRL 20472</strain>
    </source>
</reference>
<accession>A0A8H4X3A4</accession>
<proteinExistence type="predicted"/>
<reference evidence="2" key="1">
    <citation type="journal article" date="2020" name="BMC Genomics">
        <title>Correction to: Identification and distribution of gene clusters required for synthesis of sphingolipid metabolism inhibitors in diverse species of the filamentous fungus Fusarium.</title>
        <authorList>
            <person name="Kim H.S."/>
            <person name="Lohmar J.M."/>
            <person name="Busman M."/>
            <person name="Brown D.W."/>
            <person name="Naumann T.A."/>
            <person name="Divon H.H."/>
            <person name="Lysoe E."/>
            <person name="Uhlig S."/>
            <person name="Proctor R.H."/>
        </authorList>
    </citation>
    <scope>NUCLEOTIDE SEQUENCE</scope>
    <source>
        <strain evidence="2">NRRL 20472</strain>
    </source>
</reference>